<comment type="caution">
    <text evidence="2">The sequence shown here is derived from an EMBL/GenBank/DDBJ whole genome shotgun (WGS) entry which is preliminary data.</text>
</comment>
<dbReference type="RefSeq" id="WP_289829275.1">
    <property type="nucleotide sequence ID" value="NZ_JAUEDK010000009.1"/>
</dbReference>
<dbReference type="Gene3D" id="1.20.120.520">
    <property type="entry name" value="nmb1532 protein domain like"/>
    <property type="match status" value="1"/>
</dbReference>
<dbReference type="Proteomes" id="UP001168540">
    <property type="component" value="Unassembled WGS sequence"/>
</dbReference>
<reference evidence="2" key="1">
    <citation type="submission" date="2023-06" db="EMBL/GenBank/DDBJ databases">
        <authorList>
            <person name="Zhang S."/>
        </authorList>
    </citation>
    <scope>NUCLEOTIDE SEQUENCE</scope>
    <source>
        <strain evidence="2">SG2303</strain>
    </source>
</reference>
<evidence type="ECO:0000313" key="3">
    <source>
        <dbReference type="Proteomes" id="UP001168540"/>
    </source>
</evidence>
<gene>
    <name evidence="2" type="ORF">QU481_07315</name>
</gene>
<keyword evidence="3" id="KW-1185">Reference proteome</keyword>
<dbReference type="InterPro" id="IPR012312">
    <property type="entry name" value="Hemerythrin-like"/>
</dbReference>
<sequence length="174" mass="19831">MINLDTLGREPGPSFDEPLAMLLACHDKIRRFCDQLEALPGHIASRGVDEAVQGSIDGVMRYFDQAGPQHHSDEEEELFPILLERVPEAAPRLERLASEHGYLQSCWNEIRDDLLALKKGELEAVNPTEIGEFVRMYREHAEIEEQWLIPTAERTLSADEQRAAGERMAARRQR</sequence>
<dbReference type="Pfam" id="PF01814">
    <property type="entry name" value="Hemerythrin"/>
    <property type="match status" value="1"/>
</dbReference>
<accession>A0ABT7XLP1</accession>
<dbReference type="CDD" id="cd12108">
    <property type="entry name" value="Hr-like"/>
    <property type="match status" value="1"/>
</dbReference>
<dbReference type="EMBL" id="JAUEDK010000009">
    <property type="protein sequence ID" value="MDN0074700.1"/>
    <property type="molecule type" value="Genomic_DNA"/>
</dbReference>
<name>A0ABT7XLP1_9NEIS</name>
<feature type="domain" description="Hemerythrin-like" evidence="1">
    <location>
        <begin position="18"/>
        <end position="151"/>
    </location>
</feature>
<proteinExistence type="predicted"/>
<organism evidence="2 3">
    <name type="scientific">Crenobacter oryzisoli</name>
    <dbReference type="NCBI Taxonomy" id="3056844"/>
    <lineage>
        <taxon>Bacteria</taxon>
        <taxon>Pseudomonadati</taxon>
        <taxon>Pseudomonadota</taxon>
        <taxon>Betaproteobacteria</taxon>
        <taxon>Neisseriales</taxon>
        <taxon>Neisseriaceae</taxon>
        <taxon>Crenobacter</taxon>
    </lineage>
</organism>
<evidence type="ECO:0000259" key="1">
    <source>
        <dbReference type="Pfam" id="PF01814"/>
    </source>
</evidence>
<protein>
    <submittedName>
        <fullName evidence="2">Hemerythrin domain-containing protein</fullName>
    </submittedName>
</protein>
<evidence type="ECO:0000313" key="2">
    <source>
        <dbReference type="EMBL" id="MDN0074700.1"/>
    </source>
</evidence>